<dbReference type="SUPFAM" id="SSF58104">
    <property type="entry name" value="Methyl-accepting chemotaxis protein (MCP) signaling domain"/>
    <property type="match status" value="1"/>
</dbReference>
<dbReference type="GO" id="GO:0004888">
    <property type="term" value="F:transmembrane signaling receptor activity"/>
    <property type="evidence" value="ECO:0007669"/>
    <property type="project" value="InterPro"/>
</dbReference>
<dbReference type="InterPro" id="IPR004089">
    <property type="entry name" value="MCPsignal_dom"/>
</dbReference>
<comment type="caution">
    <text evidence="7">The sequence shown here is derived from an EMBL/GenBank/DDBJ whole genome shotgun (WGS) entry which is preliminary data.</text>
</comment>
<keyword evidence="4" id="KW-1133">Transmembrane helix</keyword>
<dbReference type="InterPro" id="IPR004090">
    <property type="entry name" value="Chemotax_Me-accpt_rcpt"/>
</dbReference>
<dbReference type="PROSITE" id="PS50885">
    <property type="entry name" value="HAMP"/>
    <property type="match status" value="1"/>
</dbReference>
<dbReference type="CDD" id="cd06225">
    <property type="entry name" value="HAMP"/>
    <property type="match status" value="1"/>
</dbReference>
<proteinExistence type="inferred from homology"/>
<feature type="domain" description="HAMP" evidence="6">
    <location>
        <begin position="337"/>
        <end position="392"/>
    </location>
</feature>
<dbReference type="PANTHER" id="PTHR32089:SF112">
    <property type="entry name" value="LYSOZYME-LIKE PROTEIN-RELATED"/>
    <property type="match status" value="1"/>
</dbReference>
<dbReference type="Pfam" id="PF00015">
    <property type="entry name" value="MCPsignal"/>
    <property type="match status" value="1"/>
</dbReference>
<dbReference type="Gene3D" id="6.10.340.10">
    <property type="match status" value="1"/>
</dbReference>
<keyword evidence="1" id="KW-0807">Transducer</keyword>
<keyword evidence="4" id="KW-0812">Transmembrane</keyword>
<dbReference type="PRINTS" id="PR00260">
    <property type="entry name" value="CHEMTRNSDUCR"/>
</dbReference>
<dbReference type="PANTHER" id="PTHR32089">
    <property type="entry name" value="METHYL-ACCEPTING CHEMOTAXIS PROTEIN MCPB"/>
    <property type="match status" value="1"/>
</dbReference>
<dbReference type="InterPro" id="IPR003660">
    <property type="entry name" value="HAMP_dom"/>
</dbReference>
<dbReference type="PROSITE" id="PS50111">
    <property type="entry name" value="CHEMOTAXIS_TRANSDUC_2"/>
    <property type="match status" value="1"/>
</dbReference>
<feature type="domain" description="Methyl-accepting transducer" evidence="5">
    <location>
        <begin position="411"/>
        <end position="647"/>
    </location>
</feature>
<evidence type="ECO:0000256" key="3">
    <source>
        <dbReference type="SAM" id="MobiDB-lite"/>
    </source>
</evidence>
<organism evidence="7">
    <name type="scientific">bioreactor metagenome</name>
    <dbReference type="NCBI Taxonomy" id="1076179"/>
    <lineage>
        <taxon>unclassified sequences</taxon>
        <taxon>metagenomes</taxon>
        <taxon>ecological metagenomes</taxon>
    </lineage>
</organism>
<comment type="similarity">
    <text evidence="2">Belongs to the methyl-accepting chemotaxis (MCP) protein family.</text>
</comment>
<accession>A0A644VVP1</accession>
<evidence type="ECO:0000256" key="2">
    <source>
        <dbReference type="ARBA" id="ARBA00029447"/>
    </source>
</evidence>
<dbReference type="AlphaFoldDB" id="A0A644VVP1"/>
<dbReference type="GO" id="GO:0007165">
    <property type="term" value="P:signal transduction"/>
    <property type="evidence" value="ECO:0007669"/>
    <property type="project" value="UniProtKB-KW"/>
</dbReference>
<gene>
    <name evidence="7" type="ORF">SDC9_41685</name>
</gene>
<dbReference type="Pfam" id="PF00672">
    <property type="entry name" value="HAMP"/>
    <property type="match status" value="1"/>
</dbReference>
<evidence type="ECO:0000256" key="4">
    <source>
        <dbReference type="SAM" id="Phobius"/>
    </source>
</evidence>
<feature type="transmembrane region" description="Helical" evidence="4">
    <location>
        <begin position="316"/>
        <end position="335"/>
    </location>
</feature>
<feature type="region of interest" description="Disordered" evidence="3">
    <location>
        <begin position="697"/>
        <end position="716"/>
    </location>
</feature>
<dbReference type="Gene3D" id="1.10.287.950">
    <property type="entry name" value="Methyl-accepting chemotaxis protein"/>
    <property type="match status" value="1"/>
</dbReference>
<dbReference type="EMBL" id="VSSQ01000470">
    <property type="protein sequence ID" value="MPL95514.1"/>
    <property type="molecule type" value="Genomic_DNA"/>
</dbReference>
<sequence length="716" mass="76040">MLKNVKIGSKLAAGFAVVLVIFSAAGWFAWRNMNTVISEVGTLEQRYVPGIELSNEIENIAQTLMLHIRTYVLADSFQDLQAAREDFEAMAEVLKKAGEHASVHPGLELLAEGVKKSEDQMASYKALLEKSQGLIAAMAGQKRKAAEAGESMRKIAYDLLYDEKDALEKDLNDPASRGNVPTRLENIALLDVLVESVHKAEHVTLTAIANRKTELIAQAKKDLEEVRSLLGEIRMTAFEEKLIRNLEKAVKDVDDYTLALDDFLKAWADLDGVNAERAAAGEAVLAAAGEVMKFSVGRTLEISGVVTDQARSVSNMLLLSVLAAVLVGMAVAVVITRMITRPLRKAVDLAERAGTGDLTISREDFQYESADEIGALADALAGMAELQAGAVREIVAAAEEVARGAETLAALSQETNASVEEVRGSLEQVASISESNSAALEESNAGVEEVAAGAQAAAKASSDGVAAANQTASMAKEAVEKVEEVIREVRAVGGKSGTNMEKIRALAESVEEISGFVTVITSIADQTNLLALNAAIEAARAGEAGRGFAVVADEVRKLAEDSSRAAREVESLITTLHGNARESMEVTEETGRVMQSTVAEAADAQGRLSGVLGEIARIEKSIAHIAELSRSQASASEEMAGAIDQVSHATIDVVQRVDAIRSASGETAAASEGVAREASAMADRAEHMRNLLSRFILSKDTEKEEEEEEAGLVSAE</sequence>
<name>A0A644VVP1_9ZZZZ</name>
<evidence type="ECO:0000313" key="7">
    <source>
        <dbReference type="EMBL" id="MPL95514.1"/>
    </source>
</evidence>
<dbReference type="GO" id="GO:0006935">
    <property type="term" value="P:chemotaxis"/>
    <property type="evidence" value="ECO:0007669"/>
    <property type="project" value="InterPro"/>
</dbReference>
<evidence type="ECO:0000256" key="1">
    <source>
        <dbReference type="ARBA" id="ARBA00023224"/>
    </source>
</evidence>
<evidence type="ECO:0000259" key="6">
    <source>
        <dbReference type="PROSITE" id="PS50885"/>
    </source>
</evidence>
<keyword evidence="4" id="KW-0472">Membrane</keyword>
<dbReference type="GO" id="GO:0016020">
    <property type="term" value="C:membrane"/>
    <property type="evidence" value="ECO:0007669"/>
    <property type="project" value="InterPro"/>
</dbReference>
<protein>
    <submittedName>
        <fullName evidence="7">Uncharacterized protein</fullName>
    </submittedName>
</protein>
<evidence type="ECO:0000259" key="5">
    <source>
        <dbReference type="PROSITE" id="PS50111"/>
    </source>
</evidence>
<feature type="transmembrane region" description="Helical" evidence="4">
    <location>
        <begin position="12"/>
        <end position="30"/>
    </location>
</feature>
<reference evidence="7" key="1">
    <citation type="submission" date="2019-08" db="EMBL/GenBank/DDBJ databases">
        <authorList>
            <person name="Kucharzyk K."/>
            <person name="Murdoch R.W."/>
            <person name="Higgins S."/>
            <person name="Loffler F."/>
        </authorList>
    </citation>
    <scope>NUCLEOTIDE SEQUENCE</scope>
</reference>
<dbReference type="SMART" id="SM00283">
    <property type="entry name" value="MA"/>
    <property type="match status" value="1"/>
</dbReference>